<dbReference type="InterPro" id="IPR013780">
    <property type="entry name" value="Glyco_hydro_b"/>
</dbReference>
<evidence type="ECO:0000256" key="2">
    <source>
        <dbReference type="ARBA" id="ARBA00023001"/>
    </source>
</evidence>
<dbReference type="STRING" id="1073376.HMPREF1202_00433"/>
<name>V8CFC2_9FIRM</name>
<dbReference type="Gene3D" id="1.20.1270.90">
    <property type="entry name" value="AF1782-like"/>
    <property type="match status" value="1"/>
</dbReference>
<dbReference type="Proteomes" id="UP000018683">
    <property type="component" value="Unassembled WGS sequence"/>
</dbReference>
<keyword evidence="4" id="KW-0624">Polysaccharide degradation</keyword>
<dbReference type="GO" id="GO:0030245">
    <property type="term" value="P:cellulose catabolic process"/>
    <property type="evidence" value="ECO:0007669"/>
    <property type="project" value="UniProtKB-KW"/>
</dbReference>
<dbReference type="PROSITE" id="PS50020">
    <property type="entry name" value="WW_DOMAIN_2"/>
    <property type="match status" value="1"/>
</dbReference>
<evidence type="ECO:0000256" key="4">
    <source>
        <dbReference type="ARBA" id="ARBA00023326"/>
    </source>
</evidence>
<dbReference type="InterPro" id="IPR014756">
    <property type="entry name" value="Ig_E-set"/>
</dbReference>
<dbReference type="Pfam" id="PF18080">
    <property type="entry name" value="Gal_mutarotas_3"/>
    <property type="match status" value="1"/>
</dbReference>
<protein>
    <recommendedName>
        <fullName evidence="8">WW domain-containing protein</fullName>
    </recommendedName>
</protein>
<comment type="caution">
    <text evidence="9">The sequence shown here is derived from an EMBL/GenBank/DDBJ whole genome shotgun (WGS) entry which is preliminary data.</text>
</comment>
<dbReference type="InterPro" id="IPR014718">
    <property type="entry name" value="GH-type_carb-bd"/>
</dbReference>
<dbReference type="Gene3D" id="2.70.98.10">
    <property type="match status" value="1"/>
</dbReference>
<dbReference type="InterPro" id="IPR040633">
    <property type="entry name" value="Gal_mutarotas_3"/>
</dbReference>
<sequence length="1711" mass="187693">MKNKLKQVTIATLSACMIASAVPIPGNVAKAAVTQEMIDFTDENSQGGWVKDGANGTITFQNGEGDDGFMVLESAGESFFKYGNSKTRQDGILEMDLTLTKGPNGARMLILFRYNSSSDWEGIGVDGTHWFWQKGSSNWGDLNSTKTTFDASDINQKHHIKLEYRGKQIKVYQDGEVIIDQTVDAFSDTMSGQIGMRVWGEPTETHGCALKFDNIKTSDIFSAVSIDPKSVKLEQDTAAAQDIEVAITGENTLSAIKNGSEVLERGTDYTVNGQNVTIKTTYLEKIKSQSSTKLVFEFEDGQTQTFTININIPEPTVSYTRNFAADGADGFTKKSGSGSMSLENGAMKFQGDGVFIDDNSASLKDQEIEFTYDPMNDNCGYGAVLRYVSDNEYFYVGPSSQNNQHYTRWNIWNAQGQSLLGSEYNDSGFILANRVVPYKIKVRIVDKYVTVFVDNEEILNRELSNVTTNPGKVGFRTGSNNGMLIQKFTQENAAVPTVVENTEPVTIQSDAMTVRLDRAFPRVIDYTLKNGGETVKGQELALHQIELNNKLYTPDVTADISENKAVYHVSEATTGISFDVIFTVEGNVLSMNVKNIVDDQTKLYTLNFPRHSLISMSSKDADGKLTVNNYQGQNAISLSSANASEAYNETTLAVLSNRNVAAALSGESYKNRHEVAYQTFAAGDHNSTGLWMNEYTYRGLDGEIMYLPAVKVAVTADCNGDGKVDAQDGAIVLRDKCMTRKSGADEVTDSWTMIAMNVGSEAQYPFLRILDNVKKMYLATDGFGQNIIIKGYQGEGHDSSHPDYANYNKHAGGLEDFNTLLSEAEKYNAQIGIHVNQTDTYPEAPQYGKLAASLPAWDWYDSSKGIIRENDDLDTSENGLDGRFSQLYDKDTQGKIDTTYVDVFFGTRWPMYKLIQNIKGRNIILGTENPDEMVSHSVFVHGIQTGAGNFKGAGNLVRFVENNQSDIFQGTTLFRGIQSRNNGGDTGGASKGGAGIDGWQQSSQGNNAASMNDSLDTFYCEVLPAKFLAQYPLMQYESESRAVLGNSNEVVTEIVNNVNVITLDGEKVAEGNKIFIPWEKDDDEQGKIYHYNKDGGSSTWTLPESWGNVTEVTIYKLSAEGKSDKKTLPVTGRKVTIDATAKTGYVLYKEDAVKVDTADTMEWSTGSPVKDMGFDSYNFDEWKPSSTSDSVDHIKIKDNSLGNAHLYIEGTKDGQVSQTLTGLVPGQAYSASVWCITDDGRKASIEVKNGDEVVSNYMEQSNVTYGVHHNDKYLTKAQRMQVRFTAASDTVKLTLSAAAGKSDTSVVDFDDVRVAKVDASTNPDPNKYTYWEDFENVDQGFGVFVSTESDQSHLSQKNPVNPEYTTDVIDGNYSLKIRAKDYMRTIPSTVRFKPNTEYKVGIEYKAPSANAFTFAVKSDKASKTLASAVANAQSGKLVLEFTTGDEEDCYVDITGQSSEYYVDNFYVEEAYIPADFSELQKAVDEAEKLDRTVYMTEYYAGLDKILAEAEKVLDNPRTEQSEVDEMTQKVRDAINALQPLATNADFAALEKAVEEAEKIIVKDYKDTSDFESALAAAKLLLEGKETKKELKHTEVATATDTLVEKQKALKPVDPKPVDPNPVDPKPVDPNPVDPDPVAPGKPSTPDNSNGAGQTTGSGKPSADQKNPAMGTKKSGKATKTGDTTPVVPVAGGVLVSAMMLLANFLKKKKDN</sequence>
<dbReference type="InterPro" id="IPR035364">
    <property type="entry name" value="Beta_sandwich_GH101"/>
</dbReference>
<dbReference type="Pfam" id="PF03442">
    <property type="entry name" value="CBM_X2"/>
    <property type="match status" value="1"/>
</dbReference>
<dbReference type="Gene3D" id="2.60.120.260">
    <property type="entry name" value="Galactose-binding domain-like"/>
    <property type="match status" value="2"/>
</dbReference>
<evidence type="ECO:0000256" key="7">
    <source>
        <dbReference type="SAM" id="SignalP"/>
    </source>
</evidence>
<dbReference type="GO" id="GO:0033926">
    <property type="term" value="F:endo-alpha-N-acetylgalactosaminidase activity"/>
    <property type="evidence" value="ECO:0007669"/>
    <property type="project" value="InterPro"/>
</dbReference>
<keyword evidence="6" id="KW-0472">Membrane</keyword>
<dbReference type="InterPro" id="IPR013320">
    <property type="entry name" value="ConA-like_dom_sf"/>
</dbReference>
<dbReference type="Pfam" id="PF17974">
    <property type="entry name" value="GalBD_like"/>
    <property type="match status" value="1"/>
</dbReference>
<accession>V8CFC2</accession>
<keyword evidence="6" id="KW-0812">Transmembrane</keyword>
<evidence type="ECO:0000259" key="8">
    <source>
        <dbReference type="PROSITE" id="PS50020"/>
    </source>
</evidence>
<feature type="region of interest" description="Disordered" evidence="5">
    <location>
        <begin position="981"/>
        <end position="1007"/>
    </location>
</feature>
<feature type="region of interest" description="Disordered" evidence="5">
    <location>
        <begin position="1601"/>
        <end position="1686"/>
    </location>
</feature>
<dbReference type="InterPro" id="IPR049314">
    <property type="entry name" value="GH101_dom-5"/>
</dbReference>
<feature type="domain" description="WW" evidence="8">
    <location>
        <begin position="1072"/>
        <end position="1105"/>
    </location>
</feature>
<keyword evidence="6" id="KW-1133">Transmembrane helix</keyword>
<dbReference type="EMBL" id="AZJE01000005">
    <property type="protein sequence ID" value="ETD25426.1"/>
    <property type="molecule type" value="Genomic_DNA"/>
</dbReference>
<dbReference type="InterPro" id="IPR001202">
    <property type="entry name" value="WW_dom"/>
</dbReference>
<feature type="compositionally biased region" description="Gly residues" evidence="5">
    <location>
        <begin position="984"/>
        <end position="996"/>
    </location>
</feature>
<evidence type="ECO:0000256" key="5">
    <source>
        <dbReference type="SAM" id="MobiDB-lite"/>
    </source>
</evidence>
<evidence type="ECO:0000313" key="10">
    <source>
        <dbReference type="Proteomes" id="UP000018683"/>
    </source>
</evidence>
<dbReference type="Gene3D" id="2.60.40.10">
    <property type="entry name" value="Immunoglobulins"/>
    <property type="match status" value="1"/>
</dbReference>
<dbReference type="InterPro" id="IPR013783">
    <property type="entry name" value="Ig-like_fold"/>
</dbReference>
<dbReference type="InterPro" id="IPR025706">
    <property type="entry name" value="Endoa_GalNAc"/>
</dbReference>
<reference evidence="9 10" key="1">
    <citation type="submission" date="2013-10" db="EMBL/GenBank/DDBJ databases">
        <title>The Genome Sequence of Ruminococcus lactaris CC59_002D.</title>
        <authorList>
            <consortium name="The Broad Institute Genomics Platform"/>
            <person name="Earl A."/>
            <person name="Allen-Vercoe E."/>
            <person name="Daigneault M."/>
            <person name="Young S.K."/>
            <person name="Zeng Q."/>
            <person name="Gargeya S."/>
            <person name="Fitzgerald M."/>
            <person name="Abouelleil A."/>
            <person name="Alvarado L."/>
            <person name="Chapman S.B."/>
            <person name="Gainer-Dewar J."/>
            <person name="Goldberg J."/>
            <person name="Griggs A."/>
            <person name="Gujja S."/>
            <person name="Hansen M."/>
            <person name="Howarth C."/>
            <person name="Imamovic A."/>
            <person name="Ireland A."/>
            <person name="Larimer J."/>
            <person name="McCowan C."/>
            <person name="Murphy C."/>
            <person name="Pearson M."/>
            <person name="Poon T.W."/>
            <person name="Priest M."/>
            <person name="Roberts A."/>
            <person name="Saif S."/>
            <person name="Shea T."/>
            <person name="Sykes S."/>
            <person name="Wortman J."/>
            <person name="Nusbaum C."/>
            <person name="Birren B."/>
        </authorList>
    </citation>
    <scope>NUCLEOTIDE SEQUENCE [LARGE SCALE GENOMIC DNA]</scope>
    <source>
        <strain evidence="9 10">CC59_002D</strain>
    </source>
</reference>
<feature type="compositionally biased region" description="Polar residues" evidence="5">
    <location>
        <begin position="1644"/>
        <end position="1658"/>
    </location>
</feature>
<dbReference type="SUPFAM" id="SSF49899">
    <property type="entry name" value="Concanavalin A-like lectins/glucanases"/>
    <property type="match status" value="1"/>
</dbReference>
<feature type="chain" id="PRO_5038365530" description="WW domain-containing protein" evidence="7">
    <location>
        <begin position="22"/>
        <end position="1711"/>
    </location>
</feature>
<proteinExistence type="predicted"/>
<dbReference type="Pfam" id="PF12905">
    <property type="entry name" value="Glyco_hydro_101"/>
    <property type="match status" value="1"/>
</dbReference>
<keyword evidence="3" id="KW-0119">Carbohydrate metabolism</keyword>
<evidence type="ECO:0000313" key="9">
    <source>
        <dbReference type="EMBL" id="ETD25426.1"/>
    </source>
</evidence>
<dbReference type="Pfam" id="PF17451">
    <property type="entry name" value="Glyco_hyd_101C"/>
    <property type="match status" value="1"/>
</dbReference>
<dbReference type="Gene3D" id="2.60.120.560">
    <property type="entry name" value="Exo-inulinase, domain 1"/>
    <property type="match status" value="2"/>
</dbReference>
<dbReference type="InterPro" id="IPR005102">
    <property type="entry name" value="Carbo-bd_X2"/>
</dbReference>
<gene>
    <name evidence="9" type="ORF">HMPREF1202_00433</name>
</gene>
<dbReference type="RefSeq" id="WP_023920835.1">
    <property type="nucleotide sequence ID" value="NZ_KI669407.1"/>
</dbReference>
<evidence type="ECO:0000256" key="6">
    <source>
        <dbReference type="SAM" id="Phobius"/>
    </source>
</evidence>
<organism evidence="9 10">
    <name type="scientific">[Ruminococcus] lactaris CC59_002D</name>
    <dbReference type="NCBI Taxonomy" id="1073376"/>
    <lineage>
        <taxon>Bacteria</taxon>
        <taxon>Bacillati</taxon>
        <taxon>Bacillota</taxon>
        <taxon>Clostridia</taxon>
        <taxon>Lachnospirales</taxon>
        <taxon>Lachnospiraceae</taxon>
        <taxon>Mediterraneibacter</taxon>
    </lineage>
</organism>
<feature type="signal peptide" evidence="7">
    <location>
        <begin position="1"/>
        <end position="21"/>
    </location>
</feature>
<dbReference type="Pfam" id="PF21466">
    <property type="entry name" value="GH101_dom-5"/>
    <property type="match status" value="1"/>
</dbReference>
<dbReference type="Gene3D" id="3.20.20.80">
    <property type="entry name" value="Glycosidases"/>
    <property type="match status" value="1"/>
</dbReference>
<keyword evidence="2" id="KW-0136">Cellulose degradation</keyword>
<dbReference type="Gene3D" id="2.60.40.1180">
    <property type="entry name" value="Golgi alpha-mannosidase II"/>
    <property type="match status" value="1"/>
</dbReference>
<feature type="transmembrane region" description="Helical" evidence="6">
    <location>
        <begin position="1686"/>
        <end position="1705"/>
    </location>
</feature>
<evidence type="ECO:0000256" key="3">
    <source>
        <dbReference type="ARBA" id="ARBA00023277"/>
    </source>
</evidence>
<keyword evidence="1 7" id="KW-0732">Signal</keyword>
<dbReference type="InterPro" id="IPR040502">
    <property type="entry name" value="GH101_dom-6"/>
</dbReference>
<feature type="compositionally biased region" description="Pro residues" evidence="5">
    <location>
        <begin position="1617"/>
        <end position="1639"/>
    </location>
</feature>
<evidence type="ECO:0000256" key="1">
    <source>
        <dbReference type="ARBA" id="ARBA00022729"/>
    </source>
</evidence>
<feature type="compositionally biased region" description="Basic and acidic residues" evidence="5">
    <location>
        <begin position="1602"/>
        <end position="1616"/>
    </location>
</feature>
<dbReference type="SUPFAM" id="SSF81296">
    <property type="entry name" value="E set domains"/>
    <property type="match status" value="1"/>
</dbReference>
<dbReference type="PATRIC" id="fig|1073376.3.peg.450"/>
<dbReference type="GO" id="GO:0030246">
    <property type="term" value="F:carbohydrate binding"/>
    <property type="evidence" value="ECO:0007669"/>
    <property type="project" value="InterPro"/>
</dbReference>
<dbReference type="HOGENOM" id="CLU_001559_0_0_9"/>